<dbReference type="InterPro" id="IPR000682">
    <property type="entry name" value="PCMT"/>
</dbReference>
<protein>
    <recommendedName>
        <fullName evidence="2">Protein-L-isoaspartate O-methyltransferase</fullName>
    </recommendedName>
    <alternativeName>
        <fullName evidence="3">Protein L-isoaspartyl methyltransferase</fullName>
    </alternativeName>
</protein>
<comment type="similarity">
    <text evidence="1">Belongs to the methyltransferase superfamily. L-isoaspartyl/D-aspartyl protein methyltransferase family.</text>
</comment>
<evidence type="ECO:0000256" key="1">
    <source>
        <dbReference type="ARBA" id="ARBA00005369"/>
    </source>
</evidence>
<dbReference type="GO" id="GO:0005737">
    <property type="term" value="C:cytoplasm"/>
    <property type="evidence" value="ECO:0007669"/>
    <property type="project" value="TreeGrafter"/>
</dbReference>
<dbReference type="GO" id="GO:0032259">
    <property type="term" value="P:methylation"/>
    <property type="evidence" value="ECO:0007669"/>
    <property type="project" value="UniProtKB-KW"/>
</dbReference>
<gene>
    <name evidence="4" type="ORF">EBV78_03880</name>
</gene>
<dbReference type="CDD" id="cd02440">
    <property type="entry name" value="AdoMet_MTases"/>
    <property type="match status" value="1"/>
</dbReference>
<accession>A0A845S9L8</accession>
<evidence type="ECO:0000256" key="3">
    <source>
        <dbReference type="ARBA" id="ARBA00030757"/>
    </source>
</evidence>
<dbReference type="GO" id="GO:0004719">
    <property type="term" value="F:protein-L-isoaspartate (D-aspartate) O-methyltransferase activity"/>
    <property type="evidence" value="ECO:0007669"/>
    <property type="project" value="InterPro"/>
</dbReference>
<dbReference type="PANTHER" id="PTHR11579">
    <property type="entry name" value="PROTEIN-L-ISOASPARTATE O-METHYLTRANSFERASE"/>
    <property type="match status" value="1"/>
</dbReference>
<dbReference type="SUPFAM" id="SSF53335">
    <property type="entry name" value="S-adenosyl-L-methionine-dependent methyltransferases"/>
    <property type="match status" value="1"/>
</dbReference>
<proteinExistence type="inferred from homology"/>
<dbReference type="AlphaFoldDB" id="A0A845S9L8"/>
<keyword evidence="4" id="KW-0808">Transferase</keyword>
<dbReference type="Proteomes" id="UP000572953">
    <property type="component" value="Unassembled WGS sequence"/>
</dbReference>
<sequence length="216" mass="24790">MQHSSRKLNMIESQLRPNNIIDENLISAFEKVDQEDFLPDSLKNLSYIDDHIKFTKTSFILKPLIFAKFLNIIKPEFSDVILEVGSGGGYTTSVLANLVNSVYSIEQDKDIYDLSTKNIKKNKNTNVNLLFCNYRQLNNLDLKFNKIIINGTVNCDPLNFIDKLNIDGKLICILKDESSSNIYLFNKKNSGYEKLKIMNASAPILINYIDKEEFNF</sequence>
<dbReference type="Gene3D" id="3.40.50.150">
    <property type="entry name" value="Vaccinia Virus protein VP39"/>
    <property type="match status" value="1"/>
</dbReference>
<comment type="caution">
    <text evidence="4">The sequence shown here is derived from an EMBL/GenBank/DDBJ whole genome shotgun (WGS) entry which is preliminary data.</text>
</comment>
<dbReference type="Pfam" id="PF01135">
    <property type="entry name" value="PCMT"/>
    <property type="match status" value="1"/>
</dbReference>
<evidence type="ECO:0000313" key="5">
    <source>
        <dbReference type="Proteomes" id="UP000572953"/>
    </source>
</evidence>
<organism evidence="4 5">
    <name type="scientific">Candidatus Fonsibacter lacus</name>
    <dbReference type="NCBI Taxonomy" id="2576439"/>
    <lineage>
        <taxon>Bacteria</taxon>
        <taxon>Pseudomonadati</taxon>
        <taxon>Pseudomonadota</taxon>
        <taxon>Alphaproteobacteria</taxon>
        <taxon>Candidatus Pelagibacterales</taxon>
        <taxon>Candidatus Pelagibacterales incertae sedis</taxon>
        <taxon>Candidatus Fonsibacter</taxon>
    </lineage>
</organism>
<reference evidence="4 5" key="1">
    <citation type="submission" date="2018-10" db="EMBL/GenBank/DDBJ databases">
        <title>Iterative Subtractive Binning of Freshwater Chronoseries Metagenomes Recovers Nearly Complete Genomes from over Four Hundred Novel Species.</title>
        <authorList>
            <person name="Rodriguez-R L.M."/>
            <person name="Tsementzi D."/>
            <person name="Luo C."/>
            <person name="Konstantinidis K.T."/>
        </authorList>
    </citation>
    <scope>NUCLEOTIDE SEQUENCE [LARGE SCALE GENOMIC DNA]</scope>
    <source>
        <strain evidence="4">WB7_2B_003</strain>
    </source>
</reference>
<keyword evidence="4" id="KW-0489">Methyltransferase</keyword>
<dbReference type="InterPro" id="IPR029063">
    <property type="entry name" value="SAM-dependent_MTases_sf"/>
</dbReference>
<evidence type="ECO:0000313" key="4">
    <source>
        <dbReference type="EMBL" id="NCU63202.1"/>
    </source>
</evidence>
<name>A0A845S9L8_9PROT</name>
<dbReference type="PANTHER" id="PTHR11579:SF18">
    <property type="entry name" value="PROTEIN-L-ISOASPARTATE O-METHYLTRANSFERASE"/>
    <property type="match status" value="1"/>
</dbReference>
<dbReference type="EMBL" id="RGGN01000158">
    <property type="protein sequence ID" value="NCU63202.1"/>
    <property type="molecule type" value="Genomic_DNA"/>
</dbReference>
<evidence type="ECO:0000256" key="2">
    <source>
        <dbReference type="ARBA" id="ARBA00013346"/>
    </source>
</evidence>